<dbReference type="GO" id="GO:0016787">
    <property type="term" value="F:hydrolase activity"/>
    <property type="evidence" value="ECO:0007669"/>
    <property type="project" value="UniProtKB-KW"/>
</dbReference>
<keyword evidence="3" id="KW-0347">Helicase</keyword>
<dbReference type="PANTHER" id="PTHR45766:SF3">
    <property type="entry name" value="DNA ANNEALING HELICASE AND ENDONUCLEASE ZRANB3"/>
    <property type="match status" value="1"/>
</dbReference>
<sequence length="592" mass="65814">MDDFWDLTVEEMDAIENEALQRINQQRNSSSSSSLPIPNEVHTSSQGARILPSTLAPKPNTDAGSKPQEQKVSVKILLHSSGVLAAKFPYNQVVVDAVRKIPKAIWNAKERLWTFPHSSLSSAENILREISSVKVEIENLDPLVQRAIASASRVPDLRHLYEKIPSHIEPKLLPFQREGIEYHGGRVLLADEMGLGKTLQASNCCDNMRSGILAGSDYCTIFITFTLGNILPQPGGSNKCGFTIVSSNTKGTIHLDGVFNIVSYDVVTKLDKLLMALDFKVVIADESHFLKNGQAKRTSACLPVIKKAQYAILLSGTPALSRPIELFKQLEALYPDVYRNIHEYGGRYCKGVSPLHIEKLPRSSYKGFFGTYQGASNHDELHNLMKATVMIRRLKKDVLTELPSKRRQQVFLDLAAKDMKQINALFHEIYTDSAVAKIPAVLDYLENVIEDKDEIKAAVLSIRAAGVGITLTAASTVIFAELSWTPGDLIQAEDRAHRIGQVSSVNIHYLLANDTVDDIIWDVVQSKLDNLGQMLDGQENALDVASSHMMSSPTKPRNSPTKQQTLEPFLKRCKRLDDDTEEHQPMPKVPRF</sequence>
<reference evidence="9" key="2">
    <citation type="submission" date="2000-06" db="EMBL/GenBank/DDBJ databases">
        <title>thaliana chroArabidopsismosome 1 BAC F11A17 sequence.</title>
        <authorList>
            <person name="Vysotskia V.S."/>
            <person name="Schwartz J.R."/>
            <person name="Yu G."/>
            <person name="Toriumi M."/>
            <person name="Lenz C."/>
            <person name="Liu S."/>
            <person name="Lee J.M."/>
            <person name="Li J."/>
            <person name="Li J."/>
            <person name="Gonzale A."/>
            <person name="Liu A."/>
            <person name="Liu K."/>
            <person name="Vaysberg M."/>
            <person name="Sakano H."/>
            <person name="Chin C."/>
            <person name="Choi E."/>
            <person name="Chiou J."/>
            <person name="Altafi H."/>
            <person name="Araujo R."/>
            <person name="Brooks S."/>
            <person name="Buehler E."/>
            <person name="Chao Q."/>
            <person name="Conn L."/>
            <person name="Conway A.B."/>
            <person name="Dunn P."/>
            <person name="Hansen N."/>
            <person name="Howng B."/>
            <person name="Huizar L."/>
            <person name="Khan S."/>
            <person name="Kim C."/>
            <person name="Palm C."/>
            <person name="Rowley D."/>
            <person name="Shinn P."/>
            <person name="Walker M."/>
            <person name="Davis R.W."/>
            <person name="Ecker J.R."/>
            <person name="Federspiel N.A."/>
            <person name="Theologis A."/>
        </authorList>
    </citation>
    <scope>NUCLEOTIDE SEQUENCE</scope>
</reference>
<name>Q9SX64_ARATH</name>
<reference key="1">
    <citation type="journal article" date="2000" name="Nature">
        <title>Sequence and analysis of chromosome 1 of the plant Arabidopsis thaliana.</title>
        <authorList>
            <person name="Theologis A."/>
            <person name="Ecker J.R."/>
            <person name="Palm C.J."/>
            <person name="Federspiel N.A."/>
            <person name="Kaul S."/>
            <person name="White O."/>
            <person name="Alonso J."/>
            <person name="Altafi H."/>
            <person name="Araujo R."/>
            <person name="Bowman C.L."/>
            <person name="Brooks S.Y."/>
            <person name="Buehler E."/>
            <person name="Chan A."/>
            <person name="Chao Q."/>
            <person name="Chen H."/>
            <person name="Cheuk R.F."/>
            <person name="Chin C.W."/>
            <person name="Chung M.K."/>
            <person name="Conn L."/>
            <person name="Conway A.B."/>
            <person name="Conway A.R."/>
            <person name="Creasy T.H."/>
            <person name="Dewar K."/>
            <person name="Dunn P."/>
            <person name="Etgu P."/>
            <person name="Feldblyum T.V."/>
            <person name="Feng J."/>
            <person name="Fong B."/>
            <person name="Fujii C.Y."/>
            <person name="Gill J.E."/>
            <person name="Goldsmith A.D."/>
            <person name="Haas B."/>
            <person name="Hansen N.F."/>
            <person name="Hughes B."/>
            <person name="Huizar L."/>
            <person name="Hunter J.L."/>
            <person name="Jenkins J."/>
            <person name="Johnson-Hopson C."/>
            <person name="Khan S."/>
            <person name="Khaykin E."/>
            <person name="Kim C.J."/>
            <person name="Koo H.L."/>
            <person name="Kremenetskaia I."/>
            <person name="Kurtz D.B."/>
            <person name="Kwan A."/>
            <person name="Lam B."/>
            <person name="Langin-Hooper S."/>
            <person name="Lee A."/>
            <person name="Lee J.M."/>
            <person name="Lenz C.A."/>
            <person name="Li J.H."/>
            <person name="Li Y."/>
            <person name="Lin X."/>
            <person name="Liu S.X."/>
            <person name="Liu Z.A."/>
            <person name="Luros J.S."/>
            <person name="Maiti R."/>
            <person name="Marziali A."/>
            <person name="Militscher J."/>
            <person name="Miranda M."/>
            <person name="Nguyen M."/>
            <person name="Nierman W.C."/>
            <person name="Osborne B.I."/>
            <person name="Pai G."/>
            <person name="Peterson J."/>
            <person name="Pham P.K."/>
            <person name="Rizzo M."/>
            <person name="Rooney T."/>
            <person name="Rowley D."/>
            <person name="Sakano H."/>
            <person name="Salzberg S.L."/>
            <person name="Schwartz J.R."/>
            <person name="Shinn P."/>
            <person name="Southwick A.M."/>
            <person name="Sun H."/>
            <person name="Tallon L.J."/>
            <person name="Tambunga G."/>
            <person name="Toriumi M.J."/>
            <person name="Town C.D."/>
            <person name="Utterback T."/>
            <person name="Van Aken S."/>
            <person name="Vaysberg M."/>
            <person name="Vysotskaia V.S."/>
            <person name="Walker M."/>
            <person name="Wu D."/>
            <person name="Yu G."/>
            <person name="Fraser C.M."/>
            <person name="Venter J.C."/>
            <person name="Davis R.W."/>
        </authorList>
    </citation>
    <scope>NUCLEOTIDE SEQUENCE [LARGE SCALE GENOMIC DNA]</scope>
    <source>
        <strain>cv. Columbia</strain>
    </source>
</reference>
<feature type="compositionally biased region" description="Polar residues" evidence="5">
    <location>
        <begin position="548"/>
        <end position="566"/>
    </location>
</feature>
<evidence type="ECO:0000259" key="8">
    <source>
        <dbReference type="PROSITE" id="PS51467"/>
    </source>
</evidence>
<feature type="domain" description="HARP" evidence="8">
    <location>
        <begin position="68"/>
        <end position="142"/>
    </location>
</feature>
<accession>Q9SX64</accession>
<dbReference type="GO" id="GO:0005524">
    <property type="term" value="F:ATP binding"/>
    <property type="evidence" value="ECO:0007669"/>
    <property type="project" value="UniProtKB-KW"/>
</dbReference>
<evidence type="ECO:0000256" key="3">
    <source>
        <dbReference type="ARBA" id="ARBA00022806"/>
    </source>
</evidence>
<dbReference type="SUPFAM" id="SSF52540">
    <property type="entry name" value="P-loop containing nucleoside triphosphate hydrolases"/>
    <property type="match status" value="2"/>
</dbReference>
<dbReference type="InterPro" id="IPR000330">
    <property type="entry name" value="SNF2_N"/>
</dbReference>
<keyword evidence="4" id="KW-0067">ATP-binding</keyword>
<dbReference type="AlphaFoldDB" id="Q9SX64"/>
<feature type="domain" description="Helicase ATP-binding" evidence="6">
    <location>
        <begin position="178"/>
        <end position="336"/>
    </location>
</feature>
<feature type="domain" description="Helicase C-terminal" evidence="7">
    <location>
        <begin position="380"/>
        <end position="543"/>
    </location>
</feature>
<dbReference type="Gene3D" id="3.40.50.300">
    <property type="entry name" value="P-loop containing nucleotide triphosphate hydrolases"/>
    <property type="match status" value="1"/>
</dbReference>
<evidence type="ECO:0000259" key="7">
    <source>
        <dbReference type="PROSITE" id="PS51194"/>
    </source>
</evidence>
<evidence type="ECO:0000313" key="9">
    <source>
        <dbReference type="EMBL" id="AAD49766.2"/>
    </source>
</evidence>
<dbReference type="InterPro" id="IPR027417">
    <property type="entry name" value="P-loop_NTPase"/>
</dbReference>
<keyword evidence="2" id="KW-0378">Hydrolase</keyword>
<evidence type="ECO:0000256" key="5">
    <source>
        <dbReference type="SAM" id="MobiDB-lite"/>
    </source>
</evidence>
<dbReference type="InterPro" id="IPR014001">
    <property type="entry name" value="Helicase_ATP-bd"/>
</dbReference>
<dbReference type="CDD" id="cd18793">
    <property type="entry name" value="SF2_C_SNF"/>
    <property type="match status" value="1"/>
</dbReference>
<dbReference type="Pfam" id="PF00271">
    <property type="entry name" value="Helicase_C"/>
    <property type="match status" value="1"/>
</dbReference>
<dbReference type="PROSITE" id="PS51467">
    <property type="entry name" value="HARP"/>
    <property type="match status" value="1"/>
</dbReference>
<proteinExistence type="predicted"/>
<feature type="region of interest" description="Disordered" evidence="5">
    <location>
        <begin position="24"/>
        <end position="68"/>
    </location>
</feature>
<dbReference type="PANTHER" id="PTHR45766">
    <property type="entry name" value="DNA ANNEALING HELICASE AND ENDONUCLEASE ZRANB3 FAMILY MEMBER"/>
    <property type="match status" value="1"/>
</dbReference>
<dbReference type="Pfam" id="PF00176">
    <property type="entry name" value="SNF2-rel_dom"/>
    <property type="match status" value="1"/>
</dbReference>
<dbReference type="SMART" id="SM00490">
    <property type="entry name" value="HELICc"/>
    <property type="match status" value="1"/>
</dbReference>
<dbReference type="SMART" id="SM00487">
    <property type="entry name" value="DEXDc"/>
    <property type="match status" value="1"/>
</dbReference>
<dbReference type="InterPro" id="IPR001650">
    <property type="entry name" value="Helicase_C-like"/>
</dbReference>
<gene>
    <name evidence="9" type="primary">F11A17.14</name>
</gene>
<evidence type="ECO:0000256" key="4">
    <source>
        <dbReference type="ARBA" id="ARBA00022840"/>
    </source>
</evidence>
<dbReference type="PIR" id="A96523">
    <property type="entry name" value="A96523"/>
</dbReference>
<dbReference type="ExpressionAtlas" id="Q9SX64">
    <property type="expression patterns" value="baseline and differential"/>
</dbReference>
<dbReference type="InterPro" id="IPR010003">
    <property type="entry name" value="HARP_dom"/>
</dbReference>
<keyword evidence="1" id="KW-0547">Nucleotide-binding</keyword>
<dbReference type="InterPro" id="IPR049730">
    <property type="entry name" value="SNF2/RAD54-like_C"/>
</dbReference>
<dbReference type="PROSITE" id="PS51192">
    <property type="entry name" value="HELICASE_ATP_BIND_1"/>
    <property type="match status" value="1"/>
</dbReference>
<dbReference type="Gene3D" id="3.40.50.10810">
    <property type="entry name" value="Tandem AAA-ATPase domain"/>
    <property type="match status" value="2"/>
</dbReference>
<evidence type="ECO:0000259" key="6">
    <source>
        <dbReference type="PROSITE" id="PS51192"/>
    </source>
</evidence>
<dbReference type="PROSITE" id="PS51194">
    <property type="entry name" value="HELICASE_CTER"/>
    <property type="match status" value="1"/>
</dbReference>
<dbReference type="InterPro" id="IPR038718">
    <property type="entry name" value="SNF2-like_sf"/>
</dbReference>
<feature type="region of interest" description="Disordered" evidence="5">
    <location>
        <begin position="546"/>
        <end position="567"/>
    </location>
</feature>
<dbReference type="EMBL" id="AC007932">
    <property type="protein sequence ID" value="AAD49766.2"/>
    <property type="molecule type" value="Genomic_DNA"/>
</dbReference>
<organism evidence="9">
    <name type="scientific">Arabidopsis thaliana</name>
    <name type="common">Mouse-ear cress</name>
    <dbReference type="NCBI Taxonomy" id="3702"/>
    <lineage>
        <taxon>Eukaryota</taxon>
        <taxon>Viridiplantae</taxon>
        <taxon>Streptophyta</taxon>
        <taxon>Embryophyta</taxon>
        <taxon>Tracheophyta</taxon>
        <taxon>Spermatophyta</taxon>
        <taxon>Magnoliopsida</taxon>
        <taxon>eudicotyledons</taxon>
        <taxon>Gunneridae</taxon>
        <taxon>Pentapetalae</taxon>
        <taxon>rosids</taxon>
        <taxon>malvids</taxon>
        <taxon>Brassicales</taxon>
        <taxon>Brassicaceae</taxon>
        <taxon>Camelineae</taxon>
        <taxon>Arabidopsis</taxon>
    </lineage>
</organism>
<evidence type="ECO:0000256" key="1">
    <source>
        <dbReference type="ARBA" id="ARBA00022741"/>
    </source>
</evidence>
<evidence type="ECO:0000256" key="2">
    <source>
        <dbReference type="ARBA" id="ARBA00022801"/>
    </source>
</evidence>
<dbReference type="GO" id="GO:0004386">
    <property type="term" value="F:helicase activity"/>
    <property type="evidence" value="ECO:0007669"/>
    <property type="project" value="UniProtKB-KW"/>
</dbReference>
<protein>
    <submittedName>
        <fullName evidence="9">F11A17.14 protein</fullName>
    </submittedName>
</protein>